<dbReference type="Gene3D" id="3.90.226.10">
    <property type="entry name" value="2-enoyl-CoA Hydratase, Chain A, domain 1"/>
    <property type="match status" value="1"/>
</dbReference>
<feature type="transmembrane region" description="Helical" evidence="5">
    <location>
        <begin position="355"/>
        <end position="374"/>
    </location>
</feature>
<protein>
    <submittedName>
        <fullName evidence="7">Signal peptide peptidase SppA</fullName>
    </submittedName>
</protein>
<name>A0ABX5FCZ8_9BURK</name>
<accession>A0ABX5FCZ8</accession>
<feature type="transmembrane region" description="Helical" evidence="5">
    <location>
        <begin position="90"/>
        <end position="112"/>
    </location>
</feature>
<keyword evidence="5" id="KW-0812">Transmembrane</keyword>
<comment type="similarity">
    <text evidence="1">Belongs to the peptidase S49 family.</text>
</comment>
<keyword evidence="8" id="KW-1185">Reference proteome</keyword>
<dbReference type="SUPFAM" id="SSF52096">
    <property type="entry name" value="ClpP/crotonase"/>
    <property type="match status" value="1"/>
</dbReference>
<keyword evidence="4" id="KW-0720">Serine protease</keyword>
<keyword evidence="2" id="KW-0645">Protease</keyword>
<evidence type="ECO:0000256" key="3">
    <source>
        <dbReference type="ARBA" id="ARBA00022801"/>
    </source>
</evidence>
<dbReference type="CDD" id="cd07023">
    <property type="entry name" value="S49_Sppa_N_C"/>
    <property type="match status" value="1"/>
</dbReference>
<dbReference type="InterPro" id="IPR047272">
    <property type="entry name" value="S49_SppA_C"/>
</dbReference>
<dbReference type="InterPro" id="IPR029045">
    <property type="entry name" value="ClpP/crotonase-like_dom_sf"/>
</dbReference>
<organism evidence="7 8">
    <name type="scientific">Candidatus Pandoraea novymonadis</name>
    <dbReference type="NCBI Taxonomy" id="1808959"/>
    <lineage>
        <taxon>Bacteria</taxon>
        <taxon>Pseudomonadati</taxon>
        <taxon>Pseudomonadota</taxon>
        <taxon>Betaproteobacteria</taxon>
        <taxon>Burkholderiales</taxon>
        <taxon>Burkholderiaceae</taxon>
        <taxon>Pandoraea</taxon>
    </lineage>
</organism>
<evidence type="ECO:0000256" key="5">
    <source>
        <dbReference type="SAM" id="Phobius"/>
    </source>
</evidence>
<comment type="caution">
    <text evidence="7">The sequence shown here is derived from an EMBL/GenBank/DDBJ whole genome shotgun (WGS) entry which is preliminary data.</text>
</comment>
<evidence type="ECO:0000313" key="7">
    <source>
        <dbReference type="EMBL" id="PSB91654.1"/>
    </source>
</evidence>
<evidence type="ECO:0000256" key="2">
    <source>
        <dbReference type="ARBA" id="ARBA00022670"/>
    </source>
</evidence>
<evidence type="ECO:0000259" key="6">
    <source>
        <dbReference type="Pfam" id="PF01343"/>
    </source>
</evidence>
<dbReference type="InterPro" id="IPR002142">
    <property type="entry name" value="Peptidase_S49"/>
</dbReference>
<evidence type="ECO:0000256" key="1">
    <source>
        <dbReference type="ARBA" id="ARBA00008683"/>
    </source>
</evidence>
<gene>
    <name evidence="7" type="primary">sppA</name>
    <name evidence="7" type="ORF">BZL35_00871</name>
</gene>
<dbReference type="PANTHER" id="PTHR42987">
    <property type="entry name" value="PEPTIDASE S49"/>
    <property type="match status" value="1"/>
</dbReference>
<feature type="domain" description="Peptidase S49" evidence="6">
    <location>
        <begin position="190"/>
        <end position="330"/>
    </location>
</feature>
<dbReference type="Proteomes" id="UP000242660">
    <property type="component" value="Unassembled WGS sequence"/>
</dbReference>
<proteinExistence type="inferred from homology"/>
<reference evidence="7 8" key="1">
    <citation type="journal article" date="2017" name="Front. Microbiol.">
        <title>Genome of Ca. Pandoraea novymonadis, an Endosymbiotic Bacterium of the Trypanosomatid Novymonas esmeraldas.</title>
        <authorList>
            <person name="Kostygov A.Y."/>
            <person name="Butenko A."/>
            <person name="Nenarokova A."/>
            <person name="Tashyreva D."/>
            <person name="Flegontov P."/>
            <person name="Lukes J."/>
            <person name="Yurchenko V."/>
        </authorList>
    </citation>
    <scope>NUCLEOTIDE SEQUENCE [LARGE SCALE GENOMIC DNA]</scope>
    <source>
        <strain evidence="7 8">E262</strain>
    </source>
</reference>
<evidence type="ECO:0000313" key="8">
    <source>
        <dbReference type="Proteomes" id="UP000242660"/>
    </source>
</evidence>
<keyword evidence="5" id="KW-1133">Transmembrane helix</keyword>
<feature type="transmembrane region" description="Helical" evidence="5">
    <location>
        <begin position="12"/>
        <end position="34"/>
    </location>
</feature>
<keyword evidence="5" id="KW-0472">Membrane</keyword>
<keyword evidence="3" id="KW-0378">Hydrolase</keyword>
<dbReference type="PANTHER" id="PTHR42987:SF8">
    <property type="entry name" value="PROTEINASE"/>
    <property type="match status" value="1"/>
</dbReference>
<evidence type="ECO:0000256" key="4">
    <source>
        <dbReference type="ARBA" id="ARBA00022825"/>
    </source>
</evidence>
<dbReference type="EMBL" id="MUHY01000003">
    <property type="protein sequence ID" value="PSB91654.1"/>
    <property type="molecule type" value="Genomic_DNA"/>
</dbReference>
<sequence>MCFSAYRARAFIFGVVVECAIYVFTGIYMTDNFLSDVLHRKSMSVGLGSDQGTHGEIGSAGETKAWEREMLEKVLMESIKEQRRARRWKIFFRFFVFAIIGLIACYVFDFGVGSSTVVAGSGRHTALVSLNGEIGTEGKASAENINNALASAFDDAKAAAVILRINSPGGSPVQAGIIYDDIMRLRVKYPKKPLYVVVEEICTSGGYYVASAATRIYVDKASLVGSIGVLMDGFGFTGLMDKLGVERRLLTAGKNKGFLDLFSPQSDGQKVHAQNMLDEIHQQFIDAVRKGRGDRLKDNPEIFTGLFWTGQKSVDLGLADGFGSVSSVARDIVKAPHLVDYTVKYGFPELMVRRFLAFVGTFTMNALIAELPFFSMR</sequence>
<dbReference type="Pfam" id="PF01343">
    <property type="entry name" value="Peptidase_S49"/>
    <property type="match status" value="1"/>
</dbReference>